<dbReference type="OrthoDB" id="4945830at2"/>
<keyword evidence="1" id="KW-1133">Transmembrane helix</keyword>
<dbReference type="AlphaFoldDB" id="A0A3A5MGF4"/>
<feature type="transmembrane region" description="Helical" evidence="1">
    <location>
        <begin position="153"/>
        <end position="170"/>
    </location>
</feature>
<proteinExistence type="predicted"/>
<dbReference type="RefSeq" id="WP_119976610.1">
    <property type="nucleotide sequence ID" value="NZ_JBHSQA010000002.1"/>
</dbReference>
<dbReference type="Proteomes" id="UP000272015">
    <property type="component" value="Unassembled WGS sequence"/>
</dbReference>
<feature type="transmembrane region" description="Helical" evidence="1">
    <location>
        <begin position="198"/>
        <end position="216"/>
    </location>
</feature>
<accession>A0A3A5MGF4</accession>
<gene>
    <name evidence="2" type="ORF">D6T64_20855</name>
</gene>
<evidence type="ECO:0000313" key="2">
    <source>
        <dbReference type="EMBL" id="RJT84616.1"/>
    </source>
</evidence>
<feature type="transmembrane region" description="Helical" evidence="1">
    <location>
        <begin position="22"/>
        <end position="43"/>
    </location>
</feature>
<comment type="caution">
    <text evidence="2">The sequence shown here is derived from an EMBL/GenBank/DDBJ whole genome shotgun (WGS) entry which is preliminary data.</text>
</comment>
<keyword evidence="3" id="KW-1185">Reference proteome</keyword>
<keyword evidence="1" id="KW-0812">Transmembrane</keyword>
<feature type="transmembrane region" description="Helical" evidence="1">
    <location>
        <begin position="228"/>
        <end position="250"/>
    </location>
</feature>
<feature type="transmembrane region" description="Helical" evidence="1">
    <location>
        <begin position="115"/>
        <end position="133"/>
    </location>
</feature>
<evidence type="ECO:0000313" key="3">
    <source>
        <dbReference type="Proteomes" id="UP000272015"/>
    </source>
</evidence>
<feature type="transmembrane region" description="Helical" evidence="1">
    <location>
        <begin position="87"/>
        <end position="109"/>
    </location>
</feature>
<evidence type="ECO:0000256" key="1">
    <source>
        <dbReference type="SAM" id="Phobius"/>
    </source>
</evidence>
<organism evidence="2 3">
    <name type="scientific">Cryobacterium melibiosiphilum</name>
    <dbReference type="NCBI Taxonomy" id="995039"/>
    <lineage>
        <taxon>Bacteria</taxon>
        <taxon>Bacillati</taxon>
        <taxon>Actinomycetota</taxon>
        <taxon>Actinomycetes</taxon>
        <taxon>Micrococcales</taxon>
        <taxon>Microbacteriaceae</taxon>
        <taxon>Cryobacterium</taxon>
    </lineage>
</organism>
<feature type="transmembrane region" description="Helical" evidence="1">
    <location>
        <begin position="63"/>
        <end position="80"/>
    </location>
</feature>
<dbReference type="EMBL" id="QZVS01000097">
    <property type="protein sequence ID" value="RJT84616.1"/>
    <property type="molecule type" value="Genomic_DNA"/>
</dbReference>
<feature type="transmembrane region" description="Helical" evidence="1">
    <location>
        <begin position="256"/>
        <end position="277"/>
    </location>
</feature>
<sequence>MSAYSMVTSPGPAVHRTPDRRWLRLAIVAGALAWAGSIWALAAAGTYDTVTPAFLPQALAQDLVNLVVAAPTLVVCAILARRGSVRGLLVLLGVLGYTVYNYVIYVFSIPFGPLYPLWTAVLGLSLFAVIGGLRSLPAASIAARFRSERAARVAAWVLLVVAGLFALIWLREDVPALLAGTPQGSSVDLDLPTNPVHTLDYIFFLPSAFLVGTGLLHRRPFAYPATAAFLVFMIFTCVPIVVTPFVQAAIGQTPAWSLLGPIGALALVMLGSVLWLLATVTGKSEPADAATVRLGEGDGVAVEGEDKI</sequence>
<protein>
    <submittedName>
        <fullName evidence="2">Uncharacterized protein</fullName>
    </submittedName>
</protein>
<keyword evidence="1" id="KW-0472">Membrane</keyword>
<reference evidence="2 3" key="1">
    <citation type="submission" date="2018-09" db="EMBL/GenBank/DDBJ databases">
        <title>Novel species of Cryobacterium.</title>
        <authorList>
            <person name="Liu Q."/>
            <person name="Xin Y.-H."/>
        </authorList>
    </citation>
    <scope>NUCLEOTIDE SEQUENCE [LARGE SCALE GENOMIC DNA]</scope>
    <source>
        <strain evidence="2 3">Hh39</strain>
    </source>
</reference>
<name>A0A3A5MGF4_9MICO</name>